<keyword evidence="3 10" id="KW-0813">Transport</keyword>
<dbReference type="Proteomes" id="UP000028542">
    <property type="component" value="Unassembled WGS sequence"/>
</dbReference>
<keyword evidence="6 10" id="KW-1133">Transmembrane helix</keyword>
<reference evidence="11 12" key="1">
    <citation type="submission" date="2014-07" db="EMBL/GenBank/DDBJ databases">
        <title>Draft genome of Clostridium sulfidigenes 113A isolated from sediments associated with methane hydrate from Krishna Godavari basin.</title>
        <authorList>
            <person name="Honkalas V.S."/>
            <person name="Dabir A.P."/>
            <person name="Arora P."/>
            <person name="Dhakephalkar P.K."/>
        </authorList>
    </citation>
    <scope>NUCLEOTIDE SEQUENCE [LARGE SCALE GENOMIC DNA]</scope>
    <source>
        <strain evidence="11 12">113A</strain>
    </source>
</reference>
<comment type="caution">
    <text evidence="11">The sequence shown here is derived from an EMBL/GenBank/DDBJ whole genome shotgun (WGS) entry which is preliminary data.</text>
</comment>
<dbReference type="InterPro" id="IPR037673">
    <property type="entry name" value="MSC/AndL"/>
</dbReference>
<keyword evidence="9 10" id="KW-0407">Ion channel</keyword>
<dbReference type="InterPro" id="IPR001185">
    <property type="entry name" value="MS_channel"/>
</dbReference>
<dbReference type="Pfam" id="PF01741">
    <property type="entry name" value="MscL"/>
    <property type="match status" value="1"/>
</dbReference>
<feature type="transmembrane region" description="Helical" evidence="10">
    <location>
        <begin position="77"/>
        <end position="101"/>
    </location>
</feature>
<dbReference type="GO" id="GO:0005886">
    <property type="term" value="C:plasma membrane"/>
    <property type="evidence" value="ECO:0007669"/>
    <property type="project" value="UniProtKB-SubCell"/>
</dbReference>
<dbReference type="eggNOG" id="COG1970">
    <property type="taxonomic scope" value="Bacteria"/>
</dbReference>
<evidence type="ECO:0000313" key="11">
    <source>
        <dbReference type="EMBL" id="KEZ87324.1"/>
    </source>
</evidence>
<evidence type="ECO:0000256" key="6">
    <source>
        <dbReference type="ARBA" id="ARBA00022989"/>
    </source>
</evidence>
<dbReference type="STRING" id="318464.IO99_05765"/>
<keyword evidence="7 10" id="KW-0406">Ion transport</keyword>
<comment type="function">
    <text evidence="10">Channel that opens in response to stretch forces in the membrane lipid bilayer. May participate in the regulation of osmotic pressure changes within the cell.</text>
</comment>
<evidence type="ECO:0000256" key="4">
    <source>
        <dbReference type="ARBA" id="ARBA00022475"/>
    </source>
</evidence>
<evidence type="ECO:0000256" key="5">
    <source>
        <dbReference type="ARBA" id="ARBA00022692"/>
    </source>
</evidence>
<protein>
    <recommendedName>
        <fullName evidence="10">Large-conductance mechanosensitive channel</fullName>
    </recommendedName>
</protein>
<proteinExistence type="inferred from homology"/>
<comment type="similarity">
    <text evidence="2 10">Belongs to the MscL family.</text>
</comment>
<evidence type="ECO:0000256" key="8">
    <source>
        <dbReference type="ARBA" id="ARBA00023136"/>
    </source>
</evidence>
<dbReference type="InterPro" id="IPR036019">
    <property type="entry name" value="MscL_channel"/>
</dbReference>
<dbReference type="SUPFAM" id="SSF81330">
    <property type="entry name" value="Gated mechanosensitive channel"/>
    <property type="match status" value="1"/>
</dbReference>
<organism evidence="11 12">
    <name type="scientific">Clostridium sulfidigenes</name>
    <dbReference type="NCBI Taxonomy" id="318464"/>
    <lineage>
        <taxon>Bacteria</taxon>
        <taxon>Bacillati</taxon>
        <taxon>Bacillota</taxon>
        <taxon>Clostridia</taxon>
        <taxon>Eubacteriales</taxon>
        <taxon>Clostridiaceae</taxon>
        <taxon>Clostridium</taxon>
    </lineage>
</organism>
<keyword evidence="8 10" id="KW-0472">Membrane</keyword>
<keyword evidence="5 10" id="KW-0812">Transmembrane</keyword>
<evidence type="ECO:0000256" key="3">
    <source>
        <dbReference type="ARBA" id="ARBA00022448"/>
    </source>
</evidence>
<dbReference type="Gene3D" id="1.10.1200.120">
    <property type="entry name" value="Large-conductance mechanosensitive channel, MscL, domain 1"/>
    <property type="match status" value="1"/>
</dbReference>
<evidence type="ECO:0000256" key="2">
    <source>
        <dbReference type="ARBA" id="ARBA00007254"/>
    </source>
</evidence>
<dbReference type="PANTHER" id="PTHR30266">
    <property type="entry name" value="MECHANOSENSITIVE CHANNEL MSCL"/>
    <property type="match status" value="1"/>
</dbReference>
<dbReference type="RefSeq" id="WP_035131208.1">
    <property type="nucleotide sequence ID" value="NZ_JPMD01000013.1"/>
</dbReference>
<dbReference type="AlphaFoldDB" id="A0A084JEE0"/>
<evidence type="ECO:0000313" key="12">
    <source>
        <dbReference type="Proteomes" id="UP000028542"/>
    </source>
</evidence>
<dbReference type="GO" id="GO:0008381">
    <property type="term" value="F:mechanosensitive monoatomic ion channel activity"/>
    <property type="evidence" value="ECO:0007669"/>
    <property type="project" value="UniProtKB-UniRule"/>
</dbReference>
<evidence type="ECO:0000256" key="10">
    <source>
        <dbReference type="HAMAP-Rule" id="MF_00115"/>
    </source>
</evidence>
<gene>
    <name evidence="10" type="primary">mscL</name>
    <name evidence="11" type="ORF">IO99_05765</name>
</gene>
<name>A0A084JEE0_9CLOT</name>
<accession>A0A084JEE0</accession>
<evidence type="ECO:0000256" key="1">
    <source>
        <dbReference type="ARBA" id="ARBA00004651"/>
    </source>
</evidence>
<comment type="subunit">
    <text evidence="10">Homopentamer.</text>
</comment>
<keyword evidence="4 10" id="KW-1003">Cell membrane</keyword>
<feature type="transmembrane region" description="Helical" evidence="10">
    <location>
        <begin position="21"/>
        <end position="47"/>
    </location>
</feature>
<evidence type="ECO:0000256" key="7">
    <source>
        <dbReference type="ARBA" id="ARBA00023065"/>
    </source>
</evidence>
<dbReference type="PANTHER" id="PTHR30266:SF2">
    <property type="entry name" value="LARGE-CONDUCTANCE MECHANOSENSITIVE CHANNEL"/>
    <property type="match status" value="1"/>
</dbReference>
<keyword evidence="12" id="KW-1185">Reference proteome</keyword>
<dbReference type="PRINTS" id="PR01264">
    <property type="entry name" value="MECHCHANNEL"/>
</dbReference>
<dbReference type="PROSITE" id="PS01327">
    <property type="entry name" value="MSCL"/>
    <property type="match status" value="1"/>
</dbReference>
<dbReference type="HAMAP" id="MF_00115">
    <property type="entry name" value="MscL"/>
    <property type="match status" value="1"/>
</dbReference>
<sequence length="142" mass="15496">MLKEFKKFAIKGNMIDLAIGMIIGAAFTKLVTSLVETVIMPIISIFVGKIDFSNLFIALDGKEYVTLAAAKEAGASVVAYGTFLTGLIDFLIMTFVVFIVVKQLDRFKGKEEAKPVTTKKCPYCISEISIEASKCPHCTSDL</sequence>
<comment type="subcellular location">
    <subcellularLocation>
        <location evidence="1 10">Cell membrane</location>
        <topology evidence="1 10">Multi-pass membrane protein</topology>
    </subcellularLocation>
</comment>
<dbReference type="InterPro" id="IPR019823">
    <property type="entry name" value="Mechanosensitive_channel_CS"/>
</dbReference>
<dbReference type="NCBIfam" id="TIGR00220">
    <property type="entry name" value="mscL"/>
    <property type="match status" value="1"/>
</dbReference>
<evidence type="ECO:0000256" key="9">
    <source>
        <dbReference type="ARBA" id="ARBA00023303"/>
    </source>
</evidence>
<dbReference type="EMBL" id="JPMD01000013">
    <property type="protein sequence ID" value="KEZ87324.1"/>
    <property type="molecule type" value="Genomic_DNA"/>
</dbReference>